<dbReference type="Proteomes" id="UP000254792">
    <property type="component" value="Chromosome"/>
</dbReference>
<dbReference type="KEGG" id="salx:SALLE_v1c08700"/>
<evidence type="ECO:0000256" key="1">
    <source>
        <dbReference type="SAM" id="SignalP"/>
    </source>
</evidence>
<organism evidence="2 3">
    <name type="scientific">Spiroplasma alleghenense</name>
    <dbReference type="NCBI Taxonomy" id="216931"/>
    <lineage>
        <taxon>Bacteria</taxon>
        <taxon>Bacillati</taxon>
        <taxon>Mycoplasmatota</taxon>
        <taxon>Mollicutes</taxon>
        <taxon>Entomoplasmatales</taxon>
        <taxon>Spiroplasmataceae</taxon>
        <taxon>Spiroplasma</taxon>
    </lineage>
</organism>
<protein>
    <submittedName>
        <fullName evidence="2">Uncharacterized protein</fullName>
    </submittedName>
</protein>
<name>A0A345Z4L1_9MOLU</name>
<feature type="signal peptide" evidence="1">
    <location>
        <begin position="1"/>
        <end position="22"/>
    </location>
</feature>
<dbReference type="OrthoDB" id="389337at2"/>
<evidence type="ECO:0000313" key="3">
    <source>
        <dbReference type="Proteomes" id="UP000254792"/>
    </source>
</evidence>
<gene>
    <name evidence="2" type="ORF">SALLE_v1c08700</name>
</gene>
<proteinExistence type="predicted"/>
<sequence length="188" mass="21251">MKKIFPFLAAASLALAPSLSLSKISSNTNLSEENFSTINELKINHTVKTKKSGTQTKKDEKEAIYSTKTLDWNGEILNTKYAIAHGTFNLGTYKKPKTFYSLSMDYNPELSESNKRVWTSNDNLYTNDQWTGWGHQTSRISLKLSAYYNQKENITTFYLNSSIYARTAGSVHSCTTTSKVDSIELLSW</sequence>
<dbReference type="AlphaFoldDB" id="A0A345Z4L1"/>
<dbReference type="EMBL" id="CP031376">
    <property type="protein sequence ID" value="AXK51540.1"/>
    <property type="molecule type" value="Genomic_DNA"/>
</dbReference>
<accession>A0A345Z4L1</accession>
<feature type="chain" id="PRO_5016781549" evidence="1">
    <location>
        <begin position="23"/>
        <end position="188"/>
    </location>
</feature>
<keyword evidence="1" id="KW-0732">Signal</keyword>
<dbReference type="RefSeq" id="WP_115558435.1">
    <property type="nucleotide sequence ID" value="NZ_CP031376.1"/>
</dbReference>
<evidence type="ECO:0000313" key="2">
    <source>
        <dbReference type="EMBL" id="AXK51540.1"/>
    </source>
</evidence>
<reference evidence="2 3" key="1">
    <citation type="submission" date="2018-07" db="EMBL/GenBank/DDBJ databases">
        <title>Complete genome sequence of Spiroplasma alleghenense PLHS-1 (ATCC 51752).</title>
        <authorList>
            <person name="Chou L."/>
            <person name="Lee T.-Y."/>
            <person name="Tsai Y.-M."/>
            <person name="Kuo C.-H."/>
        </authorList>
    </citation>
    <scope>NUCLEOTIDE SEQUENCE [LARGE SCALE GENOMIC DNA]</scope>
    <source>
        <strain evidence="2 3">PLHS-1</strain>
    </source>
</reference>
<keyword evidence="3" id="KW-1185">Reference proteome</keyword>